<dbReference type="GO" id="GO:0016560">
    <property type="term" value="P:protein import into peroxisome matrix, docking"/>
    <property type="evidence" value="ECO:0007669"/>
    <property type="project" value="TreeGrafter"/>
</dbReference>
<reference evidence="10" key="1">
    <citation type="submission" date="2023-07" db="EMBL/GenBank/DDBJ databases">
        <authorList>
            <consortium name="AG Swart"/>
            <person name="Singh M."/>
            <person name="Singh A."/>
            <person name="Seah K."/>
            <person name="Emmerich C."/>
        </authorList>
    </citation>
    <scope>NUCLEOTIDE SEQUENCE</scope>
    <source>
        <strain evidence="10">DP1</strain>
    </source>
</reference>
<evidence type="ECO:0000313" key="10">
    <source>
        <dbReference type="EMBL" id="CAI2367458.1"/>
    </source>
</evidence>
<feature type="repeat" description="TPR" evidence="8">
    <location>
        <begin position="249"/>
        <end position="282"/>
    </location>
</feature>
<evidence type="ECO:0000256" key="3">
    <source>
        <dbReference type="ARBA" id="ARBA00005348"/>
    </source>
</evidence>
<evidence type="ECO:0008006" key="12">
    <source>
        <dbReference type="Google" id="ProtNLM"/>
    </source>
</evidence>
<dbReference type="SUPFAM" id="SSF48452">
    <property type="entry name" value="TPR-like"/>
    <property type="match status" value="1"/>
</dbReference>
<dbReference type="Proteomes" id="UP001295684">
    <property type="component" value="Unassembled WGS sequence"/>
</dbReference>
<organism evidence="10 11">
    <name type="scientific">Euplotes crassus</name>
    <dbReference type="NCBI Taxonomy" id="5936"/>
    <lineage>
        <taxon>Eukaryota</taxon>
        <taxon>Sar</taxon>
        <taxon>Alveolata</taxon>
        <taxon>Ciliophora</taxon>
        <taxon>Intramacronucleata</taxon>
        <taxon>Spirotrichea</taxon>
        <taxon>Hypotrichia</taxon>
        <taxon>Euplotida</taxon>
        <taxon>Euplotidae</taxon>
        <taxon>Moneuplotes</taxon>
    </lineage>
</organism>
<dbReference type="InterPro" id="IPR024111">
    <property type="entry name" value="PEX5/PEX5L"/>
</dbReference>
<proteinExistence type="inferred from homology"/>
<dbReference type="GO" id="GO:0005829">
    <property type="term" value="C:cytosol"/>
    <property type="evidence" value="ECO:0007669"/>
    <property type="project" value="TreeGrafter"/>
</dbReference>
<protein>
    <recommendedName>
        <fullName evidence="12">Peroxin-5</fullName>
    </recommendedName>
</protein>
<keyword evidence="6 8" id="KW-0802">TPR repeat</keyword>
<feature type="repeat" description="TPR" evidence="8">
    <location>
        <begin position="215"/>
        <end position="248"/>
    </location>
</feature>
<dbReference type="GO" id="GO:0005778">
    <property type="term" value="C:peroxisomal membrane"/>
    <property type="evidence" value="ECO:0007669"/>
    <property type="project" value="TreeGrafter"/>
</dbReference>
<sequence>MDNQDNRVVQTNLTPNIPVNFGNPDGLSEEEIQAMMQEFNLGDQSRETSELALAGASEENTEEYKFQTENEFFNETNLTKKAQQFNSEMKINKAILAAEADLASNEDNKEQWVLLGTLKQEGDQDIEAIYCLKKAIALYGSDSSPEKNSALVKLAVSYINECKLERCLSTIKQWTIQNEKYPEVKATLEIEDLTEEAKELEKVIKAIEKITPEDTQLLTLLGVIAFTYPDFDAAAESFKNAVKADPKDYSLWNKLGAAFNNSLKSDKAIICYETAMKLRPNLPRGWNNLGVAYNQKEDYHNALRCFFNCLSLNPSAVTTWSYIQGVYISKGEFDKNDKIAARDLDYFKTLFNIIDPNELPLPKTENLDESLQKVLEE</sequence>
<dbReference type="InterPro" id="IPR011990">
    <property type="entry name" value="TPR-like_helical_dom_sf"/>
</dbReference>
<evidence type="ECO:0000256" key="5">
    <source>
        <dbReference type="ARBA" id="ARBA00022737"/>
    </source>
</evidence>
<comment type="subcellular location">
    <subcellularLocation>
        <location evidence="2">Cytoplasm</location>
    </subcellularLocation>
    <subcellularLocation>
        <location evidence="1">Peroxisome</location>
    </subcellularLocation>
</comment>
<evidence type="ECO:0000256" key="7">
    <source>
        <dbReference type="ARBA" id="ARBA00023140"/>
    </source>
</evidence>
<evidence type="ECO:0000256" key="8">
    <source>
        <dbReference type="PROSITE-ProRule" id="PRU00339"/>
    </source>
</evidence>
<dbReference type="Gene3D" id="1.25.40.10">
    <property type="entry name" value="Tetratricopeptide repeat domain"/>
    <property type="match status" value="1"/>
</dbReference>
<dbReference type="AlphaFoldDB" id="A0AAD1UHP4"/>
<gene>
    <name evidence="10" type="ORF">ECRASSUSDP1_LOCUS8743</name>
</gene>
<evidence type="ECO:0000256" key="4">
    <source>
        <dbReference type="ARBA" id="ARBA00022490"/>
    </source>
</evidence>
<name>A0AAD1UHP4_EUPCR</name>
<comment type="caution">
    <text evidence="10">The sequence shown here is derived from an EMBL/GenBank/DDBJ whole genome shotgun (WGS) entry which is preliminary data.</text>
</comment>
<feature type="coiled-coil region" evidence="9">
    <location>
        <begin position="183"/>
        <end position="210"/>
    </location>
</feature>
<dbReference type="Pfam" id="PF00515">
    <property type="entry name" value="TPR_1"/>
    <property type="match status" value="1"/>
</dbReference>
<keyword evidence="11" id="KW-1185">Reference proteome</keyword>
<evidence type="ECO:0000256" key="9">
    <source>
        <dbReference type="SAM" id="Coils"/>
    </source>
</evidence>
<evidence type="ECO:0000313" key="11">
    <source>
        <dbReference type="Proteomes" id="UP001295684"/>
    </source>
</evidence>
<comment type="similarity">
    <text evidence="3">Belongs to the peroxisomal targeting signal receptor family.</text>
</comment>
<keyword evidence="5" id="KW-0677">Repeat</keyword>
<keyword evidence="9" id="KW-0175">Coiled coil</keyword>
<dbReference type="GO" id="GO:0005052">
    <property type="term" value="F:peroxisome matrix targeting signal-1 binding"/>
    <property type="evidence" value="ECO:0007669"/>
    <property type="project" value="TreeGrafter"/>
</dbReference>
<dbReference type="EMBL" id="CAMPGE010008565">
    <property type="protein sequence ID" value="CAI2367458.1"/>
    <property type="molecule type" value="Genomic_DNA"/>
</dbReference>
<accession>A0AAD1UHP4</accession>
<evidence type="ECO:0000256" key="6">
    <source>
        <dbReference type="ARBA" id="ARBA00022803"/>
    </source>
</evidence>
<dbReference type="PANTHER" id="PTHR10130">
    <property type="entry name" value="PEROXISOMAL TARGETING SIGNAL 1 RECEPTOR PEX5"/>
    <property type="match status" value="1"/>
</dbReference>
<keyword evidence="7" id="KW-0576">Peroxisome</keyword>
<feature type="repeat" description="TPR" evidence="8">
    <location>
        <begin position="283"/>
        <end position="316"/>
    </location>
</feature>
<dbReference type="SMART" id="SM00028">
    <property type="entry name" value="TPR"/>
    <property type="match status" value="4"/>
</dbReference>
<keyword evidence="4" id="KW-0963">Cytoplasm</keyword>
<dbReference type="PANTHER" id="PTHR10130:SF0">
    <property type="entry name" value="GH08708P"/>
    <property type="match status" value="1"/>
</dbReference>
<evidence type="ECO:0000256" key="2">
    <source>
        <dbReference type="ARBA" id="ARBA00004496"/>
    </source>
</evidence>
<evidence type="ECO:0000256" key="1">
    <source>
        <dbReference type="ARBA" id="ARBA00004275"/>
    </source>
</evidence>
<dbReference type="PROSITE" id="PS50005">
    <property type="entry name" value="TPR"/>
    <property type="match status" value="3"/>
</dbReference>
<dbReference type="Pfam" id="PF13181">
    <property type="entry name" value="TPR_8"/>
    <property type="match status" value="1"/>
</dbReference>
<dbReference type="InterPro" id="IPR019734">
    <property type="entry name" value="TPR_rpt"/>
</dbReference>